<keyword evidence="1" id="KW-0812">Transmembrane</keyword>
<name>A0ABS7BFE5_9ACTN</name>
<proteinExistence type="predicted"/>
<keyword evidence="3" id="KW-1185">Reference proteome</keyword>
<reference evidence="2 3" key="1">
    <citation type="journal article" date="2013" name="Antonie Van Leeuwenhoek">
        <title>Actinoplanes hulinensis sp. nov., a novel actinomycete isolated from soybean root (Glycine max (L.) Merr).</title>
        <authorList>
            <person name="Shen Y."/>
            <person name="Liu C."/>
            <person name="Wang X."/>
            <person name="Zhao J."/>
            <person name="Jia F."/>
            <person name="Zhang Y."/>
            <person name="Wang L."/>
            <person name="Yang D."/>
            <person name="Xiang W."/>
        </authorList>
    </citation>
    <scope>NUCLEOTIDE SEQUENCE [LARGE SCALE GENOMIC DNA]</scope>
    <source>
        <strain evidence="2 3">NEAU-M9</strain>
    </source>
</reference>
<organism evidence="2 3">
    <name type="scientific">Actinoplanes hulinensis</name>
    <dbReference type="NCBI Taxonomy" id="1144547"/>
    <lineage>
        <taxon>Bacteria</taxon>
        <taxon>Bacillati</taxon>
        <taxon>Actinomycetota</taxon>
        <taxon>Actinomycetes</taxon>
        <taxon>Micromonosporales</taxon>
        <taxon>Micromonosporaceae</taxon>
        <taxon>Actinoplanes</taxon>
    </lineage>
</organism>
<evidence type="ECO:0000313" key="3">
    <source>
        <dbReference type="Proteomes" id="UP001519863"/>
    </source>
</evidence>
<feature type="transmembrane region" description="Helical" evidence="1">
    <location>
        <begin position="85"/>
        <end position="106"/>
    </location>
</feature>
<evidence type="ECO:0000313" key="2">
    <source>
        <dbReference type="EMBL" id="MBW6439618.1"/>
    </source>
</evidence>
<evidence type="ECO:0000256" key="1">
    <source>
        <dbReference type="SAM" id="Phobius"/>
    </source>
</evidence>
<sequence length="137" mass="14131">MRVSEQIPATATATSDALLRFVLKADAVVTGVNGIAYLVLAGVLTDVLGYPVSVQRWVGAFLTVFAIGVGVIATRPVVSRAAVRVLIAVNVVWVLLSVVVLGTGAVEATTLGQVWMAAQAAVVAAFAAIQAYALKPR</sequence>
<keyword evidence="1" id="KW-0472">Membrane</keyword>
<accession>A0ABS7BFE5</accession>
<evidence type="ECO:0008006" key="4">
    <source>
        <dbReference type="Google" id="ProtNLM"/>
    </source>
</evidence>
<protein>
    <recommendedName>
        <fullName evidence="4">Integral membrane protein</fullName>
    </recommendedName>
</protein>
<comment type="caution">
    <text evidence="2">The sequence shown here is derived from an EMBL/GenBank/DDBJ whole genome shotgun (WGS) entry which is preliminary data.</text>
</comment>
<dbReference type="Proteomes" id="UP001519863">
    <property type="component" value="Unassembled WGS sequence"/>
</dbReference>
<feature type="transmembrane region" description="Helical" evidence="1">
    <location>
        <begin position="112"/>
        <end position="134"/>
    </location>
</feature>
<dbReference type="EMBL" id="JAHXZI010000029">
    <property type="protein sequence ID" value="MBW6439618.1"/>
    <property type="molecule type" value="Genomic_DNA"/>
</dbReference>
<feature type="transmembrane region" description="Helical" evidence="1">
    <location>
        <begin position="57"/>
        <end position="78"/>
    </location>
</feature>
<gene>
    <name evidence="2" type="ORF">KZ829_38415</name>
</gene>
<feature type="transmembrane region" description="Helical" evidence="1">
    <location>
        <begin position="21"/>
        <end position="45"/>
    </location>
</feature>
<dbReference type="RefSeq" id="WP_220148760.1">
    <property type="nucleotide sequence ID" value="NZ_JAHXZI010000029.1"/>
</dbReference>
<keyword evidence="1" id="KW-1133">Transmembrane helix</keyword>